<sequence length="271" mass="30928">MALVAASQMPPVVDRQSSAFARKMSSLKMKTTECCVDMLPRNDKGNIEATIPMVALTCAALYITLNDWTTGVTDFEGKRVQEIYDIHVGLLQRMKGSLVLSYTMPKYKSKGIDLKKYNTFGVYKGQRGQTATAVNKNSDGIQVLFHVMTHTLDSSSGVGDHRKTGITTFLKKHQCAFFDEPHIEHRYLRIFWCMYGKCKFPLHPNSTTNLKKSGYNHEVHLAQGNHCRLQTMSMRDPEQCYWIYITSTHSLSLMKKRELDLNLEMYLLVLL</sequence>
<name>A0AAD6Z4M8_9AGAR</name>
<dbReference type="EMBL" id="JARIHO010000087">
    <property type="protein sequence ID" value="KAJ7307774.1"/>
    <property type="molecule type" value="Genomic_DNA"/>
</dbReference>
<comment type="caution">
    <text evidence="2">The sequence shown here is derived from an EMBL/GenBank/DDBJ whole genome shotgun (WGS) entry which is preliminary data.</text>
</comment>
<organism evidence="2 3">
    <name type="scientific">Mycena albidolilacea</name>
    <dbReference type="NCBI Taxonomy" id="1033008"/>
    <lineage>
        <taxon>Eukaryota</taxon>
        <taxon>Fungi</taxon>
        <taxon>Dikarya</taxon>
        <taxon>Basidiomycota</taxon>
        <taxon>Agaricomycotina</taxon>
        <taxon>Agaricomycetes</taxon>
        <taxon>Agaricomycetidae</taxon>
        <taxon>Agaricales</taxon>
        <taxon>Marasmiineae</taxon>
        <taxon>Mycenaceae</taxon>
        <taxon>Mycena</taxon>
    </lineage>
</organism>
<gene>
    <name evidence="2" type="ORF">DFH08DRAFT_824084</name>
</gene>
<evidence type="ECO:0000313" key="2">
    <source>
        <dbReference type="EMBL" id="KAJ7307774.1"/>
    </source>
</evidence>
<proteinExistence type="predicted"/>
<dbReference type="InterPro" id="IPR045341">
    <property type="entry name" value="DUF6532"/>
</dbReference>
<keyword evidence="3" id="KW-1185">Reference proteome</keyword>
<reference evidence="2" key="1">
    <citation type="submission" date="2023-03" db="EMBL/GenBank/DDBJ databases">
        <title>Massive genome expansion in bonnet fungi (Mycena s.s.) driven by repeated elements and novel gene families across ecological guilds.</title>
        <authorList>
            <consortium name="Lawrence Berkeley National Laboratory"/>
            <person name="Harder C.B."/>
            <person name="Miyauchi S."/>
            <person name="Viragh M."/>
            <person name="Kuo A."/>
            <person name="Thoen E."/>
            <person name="Andreopoulos B."/>
            <person name="Lu D."/>
            <person name="Skrede I."/>
            <person name="Drula E."/>
            <person name="Henrissat B."/>
            <person name="Morin E."/>
            <person name="Kohler A."/>
            <person name="Barry K."/>
            <person name="LaButti K."/>
            <person name="Morin E."/>
            <person name="Salamov A."/>
            <person name="Lipzen A."/>
            <person name="Mereny Z."/>
            <person name="Hegedus B."/>
            <person name="Baldrian P."/>
            <person name="Stursova M."/>
            <person name="Weitz H."/>
            <person name="Taylor A."/>
            <person name="Grigoriev I.V."/>
            <person name="Nagy L.G."/>
            <person name="Martin F."/>
            <person name="Kauserud H."/>
        </authorList>
    </citation>
    <scope>NUCLEOTIDE SEQUENCE</scope>
    <source>
        <strain evidence="2">CBHHK002</strain>
    </source>
</reference>
<feature type="domain" description="DUF6532" evidence="1">
    <location>
        <begin position="48"/>
        <end position="94"/>
    </location>
</feature>
<dbReference type="AlphaFoldDB" id="A0AAD6Z4M8"/>
<dbReference type="Proteomes" id="UP001218218">
    <property type="component" value="Unassembled WGS sequence"/>
</dbReference>
<evidence type="ECO:0000313" key="3">
    <source>
        <dbReference type="Proteomes" id="UP001218218"/>
    </source>
</evidence>
<accession>A0AAD6Z4M8</accession>
<evidence type="ECO:0000259" key="1">
    <source>
        <dbReference type="Pfam" id="PF20149"/>
    </source>
</evidence>
<protein>
    <recommendedName>
        <fullName evidence="1">DUF6532 domain-containing protein</fullName>
    </recommendedName>
</protein>
<dbReference type="Pfam" id="PF20149">
    <property type="entry name" value="DUF6532"/>
    <property type="match status" value="1"/>
</dbReference>